<organism evidence="1 2">
    <name type="scientific">Brevibacillus brevis</name>
    <name type="common">Bacillus brevis</name>
    <dbReference type="NCBI Taxonomy" id="1393"/>
    <lineage>
        <taxon>Bacteria</taxon>
        <taxon>Bacillati</taxon>
        <taxon>Bacillota</taxon>
        <taxon>Bacilli</taxon>
        <taxon>Bacillales</taxon>
        <taxon>Paenibacillaceae</taxon>
        <taxon>Brevibacillus</taxon>
    </lineage>
</organism>
<keyword evidence="1" id="KW-0418">Kinase</keyword>
<dbReference type="RefSeq" id="WP_310766045.1">
    <property type="nucleotide sequence ID" value="NZ_CP134050.1"/>
</dbReference>
<keyword evidence="2" id="KW-1185">Reference proteome</keyword>
<dbReference type="GO" id="GO:0016301">
    <property type="term" value="F:kinase activity"/>
    <property type="evidence" value="ECO:0007669"/>
    <property type="project" value="UniProtKB-KW"/>
</dbReference>
<proteinExistence type="predicted"/>
<gene>
    <name evidence="1" type="ORF">RGB73_26105</name>
</gene>
<accession>A0ABY9T3P6</accession>
<protein>
    <submittedName>
        <fullName evidence="1">Acetylglutamate kinase</fullName>
    </submittedName>
</protein>
<reference evidence="1 2" key="1">
    <citation type="submission" date="2023-09" db="EMBL/GenBank/DDBJ databases">
        <title>Complete Genome and Methylome dissection of Bacillus brevis NEB573 original source of BbsI restriction endonuclease.</title>
        <authorList>
            <person name="Fomenkov A."/>
            <person name="Roberts R.D."/>
        </authorList>
    </citation>
    <scope>NUCLEOTIDE SEQUENCE [LARGE SCALE GENOMIC DNA]</scope>
    <source>
        <strain evidence="1 2">NEB573</strain>
    </source>
</reference>
<sequence length="201" mass="23083">MHNYFPNYYGYGVRQVSTAGWTPSKVELNRKLRSLWEQHIFWTSLTVNSIVDDLPEQKETIARLFRNPADFAAVLDVHYPPVVADKFADLFRGHLTLATEWVTTLHKGDSAAAEEVQKRWYANANDIAVFLGKINPYWSTAEWRNMLFEHLRLLTSKVMTRIEGNYAQNVLANDLIEPQALGMADAMTMGIIRQFPMAFQS</sequence>
<dbReference type="EMBL" id="CP134050">
    <property type="protein sequence ID" value="WNC14114.1"/>
    <property type="molecule type" value="Genomic_DNA"/>
</dbReference>
<evidence type="ECO:0000313" key="1">
    <source>
        <dbReference type="EMBL" id="WNC14114.1"/>
    </source>
</evidence>
<dbReference type="Proteomes" id="UP001256827">
    <property type="component" value="Chromosome"/>
</dbReference>
<evidence type="ECO:0000313" key="2">
    <source>
        <dbReference type="Proteomes" id="UP001256827"/>
    </source>
</evidence>
<keyword evidence="1" id="KW-0808">Transferase</keyword>
<name>A0ABY9T3P6_BREBE</name>